<dbReference type="OrthoDB" id="1902639at2759"/>
<feature type="transmembrane region" description="Helical" evidence="1">
    <location>
        <begin position="13"/>
        <end position="31"/>
    </location>
</feature>
<comment type="caution">
    <text evidence="2">The sequence shown here is derived from an EMBL/GenBank/DDBJ whole genome shotgun (WGS) entry which is preliminary data.</text>
</comment>
<evidence type="ECO:0000313" key="2">
    <source>
        <dbReference type="EMBL" id="KAF5178040.1"/>
    </source>
</evidence>
<sequence length="150" mass="16768">MASVFSCCCSTKFLILLFIISAVPIGFIISLERSIHQSTTDVYKYHSNGWLRECIKWDDLDRRFIVSYFEGGVGQIPVPENYTPGTVLEEETVIKDNDLAGNGSLGLVIDRVRNRVLIVNADVLGNLYSALAAYDLNTWNRLFLTQLSGS</sequence>
<dbReference type="InterPro" id="IPR053224">
    <property type="entry name" value="Sensory_adhesion_molecule"/>
</dbReference>
<keyword evidence="1" id="KW-0812">Transmembrane</keyword>
<evidence type="ECO:0000313" key="3">
    <source>
        <dbReference type="Proteomes" id="UP000554482"/>
    </source>
</evidence>
<protein>
    <submittedName>
        <fullName evidence="2">Calcium-dependent phosphotriesterase superfamily protein</fullName>
    </submittedName>
</protein>
<dbReference type="Proteomes" id="UP000554482">
    <property type="component" value="Unassembled WGS sequence"/>
</dbReference>
<gene>
    <name evidence="2" type="ORF">FRX31_032372</name>
</gene>
<name>A0A7J6V0Z2_THATH</name>
<dbReference type="EMBL" id="JABWDY010040542">
    <property type="protein sequence ID" value="KAF5178040.1"/>
    <property type="molecule type" value="Genomic_DNA"/>
</dbReference>
<dbReference type="AlphaFoldDB" id="A0A7J6V0Z2"/>
<keyword evidence="3" id="KW-1185">Reference proteome</keyword>
<proteinExistence type="predicted"/>
<dbReference type="PANTHER" id="PTHR31460">
    <property type="match status" value="1"/>
</dbReference>
<organism evidence="2 3">
    <name type="scientific">Thalictrum thalictroides</name>
    <name type="common">Rue-anemone</name>
    <name type="synonym">Anemone thalictroides</name>
    <dbReference type="NCBI Taxonomy" id="46969"/>
    <lineage>
        <taxon>Eukaryota</taxon>
        <taxon>Viridiplantae</taxon>
        <taxon>Streptophyta</taxon>
        <taxon>Embryophyta</taxon>
        <taxon>Tracheophyta</taxon>
        <taxon>Spermatophyta</taxon>
        <taxon>Magnoliopsida</taxon>
        <taxon>Ranunculales</taxon>
        <taxon>Ranunculaceae</taxon>
        <taxon>Thalictroideae</taxon>
        <taxon>Thalictrum</taxon>
    </lineage>
</organism>
<dbReference type="GO" id="GO:0005783">
    <property type="term" value="C:endoplasmic reticulum"/>
    <property type="evidence" value="ECO:0007669"/>
    <property type="project" value="TreeGrafter"/>
</dbReference>
<accession>A0A7J6V0Z2</accession>
<feature type="non-terminal residue" evidence="2">
    <location>
        <position position="150"/>
    </location>
</feature>
<keyword evidence="1" id="KW-1133">Transmembrane helix</keyword>
<evidence type="ECO:0000256" key="1">
    <source>
        <dbReference type="SAM" id="Phobius"/>
    </source>
</evidence>
<reference evidence="2 3" key="1">
    <citation type="submission" date="2020-06" db="EMBL/GenBank/DDBJ databases">
        <title>Transcriptomic and genomic resources for Thalictrum thalictroides and T. hernandezii: Facilitating candidate gene discovery in an emerging model plant lineage.</title>
        <authorList>
            <person name="Arias T."/>
            <person name="Riano-Pachon D.M."/>
            <person name="Di Stilio V.S."/>
        </authorList>
    </citation>
    <scope>NUCLEOTIDE SEQUENCE [LARGE SCALE GENOMIC DNA]</scope>
    <source>
        <strain evidence="3">cv. WT478/WT964</strain>
        <tissue evidence="2">Leaves</tissue>
    </source>
</reference>
<keyword evidence="1" id="KW-0472">Membrane</keyword>
<dbReference type="PANTHER" id="PTHR31460:SF0">
    <property type="entry name" value="CALCIUM-DEPENDENT PHOSPHOTRIESTERASE SUPERFAMILY PROTEIN-RELATED"/>
    <property type="match status" value="1"/>
</dbReference>